<gene>
    <name evidence="4" type="ORF">MXD59_10175</name>
</gene>
<dbReference type="EMBL" id="JALKFT010000008">
    <property type="protein sequence ID" value="MCK9876138.1"/>
    <property type="molecule type" value="Genomic_DNA"/>
</dbReference>
<dbReference type="SMART" id="SM00740">
    <property type="entry name" value="PASTA"/>
    <property type="match status" value="2"/>
</dbReference>
<dbReference type="Proteomes" id="UP001201873">
    <property type="component" value="Unassembled WGS sequence"/>
</dbReference>
<feature type="compositionally biased region" description="Low complexity" evidence="1">
    <location>
        <begin position="285"/>
        <end position="295"/>
    </location>
</feature>
<evidence type="ECO:0000259" key="3">
    <source>
        <dbReference type="SMART" id="SM00740"/>
    </source>
</evidence>
<organism evidence="4 5">
    <name type="scientific">Frankia umida</name>
    <dbReference type="NCBI Taxonomy" id="573489"/>
    <lineage>
        <taxon>Bacteria</taxon>
        <taxon>Bacillati</taxon>
        <taxon>Actinomycetota</taxon>
        <taxon>Actinomycetes</taxon>
        <taxon>Frankiales</taxon>
        <taxon>Frankiaceae</taxon>
        <taxon>Frankia</taxon>
    </lineage>
</organism>
<dbReference type="Pfam" id="PF03793">
    <property type="entry name" value="PASTA"/>
    <property type="match status" value="1"/>
</dbReference>
<dbReference type="Gene3D" id="3.30.10.20">
    <property type="match status" value="2"/>
</dbReference>
<feature type="region of interest" description="Disordered" evidence="1">
    <location>
        <begin position="70"/>
        <end position="89"/>
    </location>
</feature>
<protein>
    <submittedName>
        <fullName evidence="4">PASTA domain-containing protein</fullName>
    </submittedName>
</protein>
<sequence>MSVAQQPTPSSGGPGGHGARRADRRRRTRIAAGAGLVVALVAGAGGWALASNGDANSSLSAATGVEVSLNPSATTTPGESTSPGGGIVAIPGATQAGVVGRPGAHPVSTAAGAAPAATAAPATSAAPTTGPTAGSSPAPSPTDDGTATVPNTEGSSVNAAVNTLGAAGFQNVDKKFDCYDNGAVDAVVRQNPKGTKVAKTTRIALQVQGNDCTVVPNVTGMTEAKAKSTLNAAGFYWINGACPSGYTSQVTGYTPTGRRPSGSTTVTLTLTCAAPATTPPPAKAPPAKAAPATAK</sequence>
<feature type="domain" description="PASTA" evidence="3">
    <location>
        <begin position="210"/>
        <end position="271"/>
    </location>
</feature>
<feature type="compositionally biased region" description="Low complexity" evidence="1">
    <location>
        <begin position="71"/>
        <end position="82"/>
    </location>
</feature>
<evidence type="ECO:0000256" key="1">
    <source>
        <dbReference type="SAM" id="MobiDB-lite"/>
    </source>
</evidence>
<keyword evidence="5" id="KW-1185">Reference proteome</keyword>
<evidence type="ECO:0000256" key="2">
    <source>
        <dbReference type="SAM" id="Phobius"/>
    </source>
</evidence>
<feature type="domain" description="PASTA" evidence="3">
    <location>
        <begin position="143"/>
        <end position="209"/>
    </location>
</feature>
<keyword evidence="2" id="KW-0472">Membrane</keyword>
<feature type="region of interest" description="Disordered" evidence="1">
    <location>
        <begin position="273"/>
        <end position="295"/>
    </location>
</feature>
<feature type="region of interest" description="Disordered" evidence="1">
    <location>
        <begin position="1"/>
        <end position="26"/>
    </location>
</feature>
<feature type="region of interest" description="Disordered" evidence="1">
    <location>
        <begin position="118"/>
        <end position="154"/>
    </location>
</feature>
<reference evidence="4 5" key="1">
    <citation type="submission" date="2022-04" db="EMBL/GenBank/DDBJ databases">
        <title>Genome diversity in the genus Frankia.</title>
        <authorList>
            <person name="Carlos-Shanley C."/>
            <person name="Hahn D."/>
        </authorList>
    </citation>
    <scope>NUCLEOTIDE SEQUENCE [LARGE SCALE GENOMIC DNA]</scope>
    <source>
        <strain evidence="4 5">Ag45/Mut15</strain>
    </source>
</reference>
<feature type="transmembrane region" description="Helical" evidence="2">
    <location>
        <begin position="30"/>
        <end position="50"/>
    </location>
</feature>
<keyword evidence="2" id="KW-0812">Transmembrane</keyword>
<comment type="caution">
    <text evidence="4">The sequence shown here is derived from an EMBL/GenBank/DDBJ whole genome shotgun (WGS) entry which is preliminary data.</text>
</comment>
<dbReference type="InterPro" id="IPR005543">
    <property type="entry name" value="PASTA_dom"/>
</dbReference>
<proteinExistence type="predicted"/>
<evidence type="ECO:0000313" key="5">
    <source>
        <dbReference type="Proteomes" id="UP001201873"/>
    </source>
</evidence>
<feature type="compositionally biased region" description="Low complexity" evidence="1">
    <location>
        <begin position="118"/>
        <end position="137"/>
    </location>
</feature>
<dbReference type="CDD" id="cd06577">
    <property type="entry name" value="PASTA_pknB"/>
    <property type="match status" value="2"/>
</dbReference>
<feature type="compositionally biased region" description="Polar residues" evidence="1">
    <location>
        <begin position="1"/>
        <end position="11"/>
    </location>
</feature>
<keyword evidence="2" id="KW-1133">Transmembrane helix</keyword>
<evidence type="ECO:0000313" key="4">
    <source>
        <dbReference type="EMBL" id="MCK9876138.1"/>
    </source>
</evidence>
<feature type="compositionally biased region" description="Polar residues" evidence="1">
    <location>
        <begin position="143"/>
        <end position="154"/>
    </location>
</feature>
<name>A0ABT0JYP5_9ACTN</name>
<accession>A0ABT0JYP5</accession>